<proteinExistence type="predicted"/>
<feature type="compositionally biased region" description="Polar residues" evidence="1">
    <location>
        <begin position="99"/>
        <end position="108"/>
    </location>
</feature>
<name>A0A1V9FXC6_9BACT</name>
<organism evidence="2 3">
    <name type="scientific">Niastella populi</name>
    <dbReference type="NCBI Taxonomy" id="550983"/>
    <lineage>
        <taxon>Bacteria</taxon>
        <taxon>Pseudomonadati</taxon>
        <taxon>Bacteroidota</taxon>
        <taxon>Chitinophagia</taxon>
        <taxon>Chitinophagales</taxon>
        <taxon>Chitinophagaceae</taxon>
        <taxon>Niastella</taxon>
    </lineage>
</organism>
<dbReference type="AlphaFoldDB" id="A0A1V9FXC6"/>
<evidence type="ECO:0000313" key="3">
    <source>
        <dbReference type="Proteomes" id="UP000192276"/>
    </source>
</evidence>
<feature type="region of interest" description="Disordered" evidence="1">
    <location>
        <begin position="94"/>
        <end position="117"/>
    </location>
</feature>
<dbReference type="OrthoDB" id="9840875at2"/>
<protein>
    <submittedName>
        <fullName evidence="2">Uncharacterized protein</fullName>
    </submittedName>
</protein>
<accession>A0A1V9FXC6</accession>
<dbReference type="EMBL" id="LWBP01000112">
    <property type="protein sequence ID" value="OQP62974.1"/>
    <property type="molecule type" value="Genomic_DNA"/>
</dbReference>
<evidence type="ECO:0000256" key="1">
    <source>
        <dbReference type="SAM" id="MobiDB-lite"/>
    </source>
</evidence>
<dbReference type="RefSeq" id="WP_081163856.1">
    <property type="nucleotide sequence ID" value="NZ_LWBP01000112.1"/>
</dbReference>
<sequence length="117" mass="12922">MSGSLIPITDEMRMIFKGHYNGTIESLQIILTSLKEKEYSKAQAVRLLRAELELSLVDADRIVMNATAWSDGKDGNEMFREAFIDAVTSGKSLDEVGGSDTNMLSNENKGFIRSDGE</sequence>
<gene>
    <name evidence="2" type="ORF">A4R26_17495</name>
</gene>
<reference evidence="3" key="1">
    <citation type="submission" date="2016-04" db="EMBL/GenBank/DDBJ databases">
        <authorList>
            <person name="Chen L."/>
            <person name="Zhuang W."/>
            <person name="Wang G."/>
        </authorList>
    </citation>
    <scope>NUCLEOTIDE SEQUENCE [LARGE SCALE GENOMIC DNA]</scope>
    <source>
        <strain evidence="3">208</strain>
    </source>
</reference>
<evidence type="ECO:0000313" key="2">
    <source>
        <dbReference type="EMBL" id="OQP62974.1"/>
    </source>
</evidence>
<comment type="caution">
    <text evidence="2">The sequence shown here is derived from an EMBL/GenBank/DDBJ whole genome shotgun (WGS) entry which is preliminary data.</text>
</comment>
<keyword evidence="3" id="KW-1185">Reference proteome</keyword>
<dbReference type="Proteomes" id="UP000192276">
    <property type="component" value="Unassembled WGS sequence"/>
</dbReference>